<feature type="binding site" evidence="12">
    <location>
        <position position="84"/>
    </location>
    <ligand>
        <name>Ca(2+)</name>
        <dbReference type="ChEBI" id="CHEBI:29108"/>
        <label>1</label>
    </ligand>
</feature>
<keyword evidence="5 12" id="KW-0479">Metal-binding</keyword>
<protein>
    <recommendedName>
        <fullName evidence="2 15">Peroxidase</fullName>
        <ecNumber evidence="2 15">1.11.1.7</ecNumber>
    </recommendedName>
</protein>
<evidence type="ECO:0000256" key="2">
    <source>
        <dbReference type="ARBA" id="ARBA00012313"/>
    </source>
</evidence>
<dbReference type="GO" id="GO:0006979">
    <property type="term" value="P:response to oxidative stress"/>
    <property type="evidence" value="ECO:0007669"/>
    <property type="project" value="UniProtKB-UniRule"/>
</dbReference>
<evidence type="ECO:0000256" key="8">
    <source>
        <dbReference type="ARBA" id="ARBA00023004"/>
    </source>
</evidence>
<dbReference type="GO" id="GO:0005576">
    <property type="term" value="C:extracellular region"/>
    <property type="evidence" value="ECO:0007669"/>
    <property type="project" value="UniProtKB-SubCell"/>
</dbReference>
<dbReference type="InParanoid" id="A0A2P5F5W6"/>
<feature type="disulfide bond" evidence="14">
    <location>
        <begin position="45"/>
        <end position="125"/>
    </location>
</feature>
<dbReference type="PANTHER" id="PTHR31517">
    <property type="match status" value="1"/>
</dbReference>
<dbReference type="InterPro" id="IPR033905">
    <property type="entry name" value="Secretory_peroxidase"/>
</dbReference>
<keyword evidence="7 15" id="KW-0560">Oxidoreductase</keyword>
<evidence type="ECO:0000256" key="15">
    <source>
        <dbReference type="RuleBase" id="RU362060"/>
    </source>
</evidence>
<evidence type="ECO:0000313" key="17">
    <source>
        <dbReference type="EMBL" id="PON93175.1"/>
    </source>
</evidence>
<reference evidence="18" key="1">
    <citation type="submission" date="2016-06" db="EMBL/GenBank/DDBJ databases">
        <title>Parallel loss of symbiosis genes in relatives of nitrogen-fixing non-legume Parasponia.</title>
        <authorList>
            <person name="Van Velzen R."/>
            <person name="Holmer R."/>
            <person name="Bu F."/>
            <person name="Rutten L."/>
            <person name="Van Zeijl A."/>
            <person name="Liu W."/>
            <person name="Santuari L."/>
            <person name="Cao Q."/>
            <person name="Sharma T."/>
            <person name="Shen D."/>
            <person name="Roswanjaya Y."/>
            <person name="Wardhani T."/>
            <person name="Kalhor M.S."/>
            <person name="Jansen J."/>
            <person name="Van den Hoogen J."/>
            <person name="Gungor B."/>
            <person name="Hartog M."/>
            <person name="Hontelez J."/>
            <person name="Verver J."/>
            <person name="Yang W.-C."/>
            <person name="Schijlen E."/>
            <person name="Repin R."/>
            <person name="Schilthuizen M."/>
            <person name="Schranz E."/>
            <person name="Heidstra R."/>
            <person name="Miyata K."/>
            <person name="Fedorova E."/>
            <person name="Kohlen W."/>
            <person name="Bisseling T."/>
            <person name="Smit S."/>
            <person name="Geurts R."/>
        </authorList>
    </citation>
    <scope>NUCLEOTIDE SEQUENCE [LARGE SCALE GENOMIC DNA]</scope>
    <source>
        <strain evidence="18">cv. RG33-2</strain>
    </source>
</reference>
<keyword evidence="4 15" id="KW-0349">Heme</keyword>
<accession>A0A2P5F5W6</accession>
<dbReference type="PANTHER" id="PTHR31517:SF81">
    <property type="entry name" value="PEROXIDASE"/>
    <property type="match status" value="1"/>
</dbReference>
<feature type="binding site" description="axial binding residue" evidence="12">
    <location>
        <position position="204"/>
    </location>
    <ligand>
        <name>heme b</name>
        <dbReference type="ChEBI" id="CHEBI:60344"/>
    </ligand>
    <ligandPart>
        <name>Fe</name>
        <dbReference type="ChEBI" id="CHEBI:18248"/>
    </ligandPart>
</feature>
<dbReference type="SUPFAM" id="SSF48113">
    <property type="entry name" value="Heme-dependent peroxidases"/>
    <property type="match status" value="1"/>
</dbReference>
<comment type="cofactor">
    <cofactor evidence="12 15">
        <name>heme b</name>
        <dbReference type="ChEBI" id="CHEBI:60344"/>
    </cofactor>
    <text evidence="12 15">Binds 1 heme b (iron(II)-protoporphyrin IX) group per subunit.</text>
</comment>
<gene>
    <name evidence="17" type="ORF">TorRG33x02_110810</name>
</gene>
<comment type="catalytic activity">
    <reaction evidence="1 15">
        <text>2 a phenolic donor + H2O2 = 2 a phenolic radical donor + 2 H2O</text>
        <dbReference type="Rhea" id="RHEA:56136"/>
        <dbReference type="ChEBI" id="CHEBI:15377"/>
        <dbReference type="ChEBI" id="CHEBI:16240"/>
        <dbReference type="ChEBI" id="CHEBI:139520"/>
        <dbReference type="ChEBI" id="CHEBI:139521"/>
        <dbReference type="EC" id="1.11.1.7"/>
    </reaction>
</comment>
<dbReference type="InterPro" id="IPR010255">
    <property type="entry name" value="Haem_peroxidase_sf"/>
</dbReference>
<evidence type="ECO:0000259" key="16">
    <source>
        <dbReference type="PROSITE" id="PS50873"/>
    </source>
</evidence>
<dbReference type="GO" id="GO:0046872">
    <property type="term" value="F:metal ion binding"/>
    <property type="evidence" value="ECO:0007669"/>
    <property type="project" value="UniProtKB-UniRule"/>
</dbReference>
<feature type="domain" description="Plant heme peroxidase family profile" evidence="16">
    <location>
        <begin position="35"/>
        <end position="335"/>
    </location>
</feature>
<keyword evidence="12 15" id="KW-0106">Calcium</keyword>
<evidence type="ECO:0000256" key="5">
    <source>
        <dbReference type="ARBA" id="ARBA00022723"/>
    </source>
</evidence>
<feature type="binding site" evidence="12">
    <location>
        <position position="80"/>
    </location>
    <ligand>
        <name>Ca(2+)</name>
        <dbReference type="ChEBI" id="CHEBI:29108"/>
        <label>1</label>
    </ligand>
</feature>
<keyword evidence="3 15" id="KW-0575">Peroxidase</keyword>
<feature type="binding site" evidence="12">
    <location>
        <position position="77"/>
    </location>
    <ligand>
        <name>Ca(2+)</name>
        <dbReference type="ChEBI" id="CHEBI:29108"/>
        <label>1</label>
    </ligand>
</feature>
<dbReference type="OrthoDB" id="2113341at2759"/>
<feature type="binding site" evidence="12">
    <location>
        <position position="86"/>
    </location>
    <ligand>
        <name>Ca(2+)</name>
        <dbReference type="ChEBI" id="CHEBI:29108"/>
        <label>1</label>
    </ligand>
</feature>
<comment type="similarity">
    <text evidence="15">Belongs to the peroxidase family. Classical plant (class III) peroxidase subfamily.</text>
</comment>
<evidence type="ECO:0000256" key="7">
    <source>
        <dbReference type="ARBA" id="ARBA00023002"/>
    </source>
</evidence>
<evidence type="ECO:0000256" key="9">
    <source>
        <dbReference type="ARBA" id="ARBA00023157"/>
    </source>
</evidence>
<evidence type="ECO:0000256" key="3">
    <source>
        <dbReference type="ARBA" id="ARBA00022559"/>
    </source>
</evidence>
<comment type="function">
    <text evidence="15">Removal of H(2)O(2), oxidation of toxic reductants, biosynthesis and degradation of lignin, suberization, auxin catabolism, response to environmental stresses such as wounding, pathogen attack and oxidative stress.</text>
</comment>
<dbReference type="AlphaFoldDB" id="A0A2P5F5W6"/>
<dbReference type="InterPro" id="IPR002016">
    <property type="entry name" value="Haem_peroxidase"/>
</dbReference>
<evidence type="ECO:0000256" key="1">
    <source>
        <dbReference type="ARBA" id="ARBA00000189"/>
    </source>
</evidence>
<keyword evidence="18" id="KW-1185">Reference proteome</keyword>
<comment type="caution">
    <text evidence="17">The sequence shown here is derived from an EMBL/GenBank/DDBJ whole genome shotgun (WGS) entry which is preliminary data.</text>
</comment>
<evidence type="ECO:0000256" key="14">
    <source>
        <dbReference type="PIRSR" id="PIRSR600823-5"/>
    </source>
</evidence>
<evidence type="ECO:0000256" key="10">
    <source>
        <dbReference type="PIRSR" id="PIRSR600823-1"/>
    </source>
</evidence>
<dbReference type="PRINTS" id="PR00458">
    <property type="entry name" value="PEROXIDASE"/>
</dbReference>
<feature type="binding site" evidence="12">
    <location>
        <position position="99"/>
    </location>
    <ligand>
        <name>Ca(2+)</name>
        <dbReference type="ChEBI" id="CHEBI:29108"/>
        <label>1</label>
    </ligand>
</feature>
<comment type="subcellular location">
    <subcellularLocation>
        <location evidence="15">Secreted</location>
    </subcellularLocation>
</comment>
<dbReference type="CDD" id="cd00693">
    <property type="entry name" value="secretory_peroxidase"/>
    <property type="match status" value="1"/>
</dbReference>
<feature type="binding site" evidence="12">
    <location>
        <position position="82"/>
    </location>
    <ligand>
        <name>Ca(2+)</name>
        <dbReference type="ChEBI" id="CHEBI:29108"/>
        <label>1</label>
    </ligand>
</feature>
<evidence type="ECO:0000256" key="6">
    <source>
        <dbReference type="ARBA" id="ARBA00022729"/>
    </source>
</evidence>
<dbReference type="GO" id="GO:0140825">
    <property type="term" value="F:lactoperoxidase activity"/>
    <property type="evidence" value="ECO:0007669"/>
    <property type="project" value="UniProtKB-EC"/>
</dbReference>
<evidence type="ECO:0000256" key="11">
    <source>
        <dbReference type="PIRSR" id="PIRSR600823-2"/>
    </source>
</evidence>
<feature type="disulfide bond" evidence="14">
    <location>
        <begin position="211"/>
        <end position="241"/>
    </location>
</feature>
<comment type="cofactor">
    <cofactor evidence="12 15">
        <name>Ca(2+)</name>
        <dbReference type="ChEBI" id="CHEBI:29108"/>
    </cofactor>
    <text evidence="12 15">Binds 2 calcium ions per subunit.</text>
</comment>
<feature type="binding site" evidence="11">
    <location>
        <position position="174"/>
    </location>
    <ligand>
        <name>substrate</name>
    </ligand>
</feature>
<dbReference type="EC" id="1.11.1.7" evidence="2 15"/>
<dbReference type="Gene3D" id="1.10.420.10">
    <property type="entry name" value="Peroxidase, domain 2"/>
    <property type="match status" value="1"/>
</dbReference>
<feature type="binding site" evidence="12">
    <location>
        <position position="258"/>
    </location>
    <ligand>
        <name>Ca(2+)</name>
        <dbReference type="ChEBI" id="CHEBI:29108"/>
        <label>2</label>
    </ligand>
</feature>
<feature type="active site" description="Proton acceptor" evidence="10">
    <location>
        <position position="76"/>
    </location>
</feature>
<organism evidence="17 18">
    <name type="scientific">Trema orientale</name>
    <name type="common">Charcoal tree</name>
    <name type="synonym">Celtis orientalis</name>
    <dbReference type="NCBI Taxonomy" id="63057"/>
    <lineage>
        <taxon>Eukaryota</taxon>
        <taxon>Viridiplantae</taxon>
        <taxon>Streptophyta</taxon>
        <taxon>Embryophyta</taxon>
        <taxon>Tracheophyta</taxon>
        <taxon>Spermatophyta</taxon>
        <taxon>Magnoliopsida</taxon>
        <taxon>eudicotyledons</taxon>
        <taxon>Gunneridae</taxon>
        <taxon>Pentapetalae</taxon>
        <taxon>rosids</taxon>
        <taxon>fabids</taxon>
        <taxon>Rosales</taxon>
        <taxon>Cannabaceae</taxon>
        <taxon>Trema</taxon>
    </lineage>
</organism>
<dbReference type="Proteomes" id="UP000237000">
    <property type="component" value="Unassembled WGS sequence"/>
</dbReference>
<dbReference type="FunFam" id="1.10.420.10:FF:000007">
    <property type="entry name" value="Peroxidase"/>
    <property type="match status" value="1"/>
</dbReference>
<dbReference type="GO" id="GO:0042744">
    <property type="term" value="P:hydrogen peroxide catabolic process"/>
    <property type="evidence" value="ECO:0007669"/>
    <property type="project" value="UniProtKB-KW"/>
</dbReference>
<feature type="binding site" evidence="12">
    <location>
        <position position="205"/>
    </location>
    <ligand>
        <name>Ca(2+)</name>
        <dbReference type="ChEBI" id="CHEBI:29108"/>
        <label>2</label>
    </ligand>
</feature>
<evidence type="ECO:0000256" key="13">
    <source>
        <dbReference type="PIRSR" id="PIRSR600823-4"/>
    </source>
</evidence>
<evidence type="ECO:0000313" key="18">
    <source>
        <dbReference type="Proteomes" id="UP000237000"/>
    </source>
</evidence>
<dbReference type="InterPro" id="IPR000823">
    <property type="entry name" value="Peroxidase_pln"/>
</dbReference>
<sequence>MVSNIGNVELEHGTSPDDDGVLIMMGTDEHVESGGLTYDFYEETCPEVENIVRAGVQPVFSTDIASPAAFLRLMFHDCQVQGCDASILVDPGNENGLSEMASTKNFGIRKRKTINLLKSMVEAACPNQVSCADIIILAAREAVAASGGPRIKVPLGRRDSSLTPSYELANDLLPPSTIGVTETLQIFANKGMSTEESVAIMGSHTLGITHCLNIINRLYEPQDGQINVMAPGFEVFLRLRCPEFSLASNSSFVFNDPTTLEFDNMYYRNAMRGHGLLRIDAEMVMDPRTTQVVRRFGADQDAFFRAFSSAFVKLSSYGALVGNKGVVRKRCDALE</sequence>
<keyword evidence="8 12" id="KW-0408">Iron</keyword>
<dbReference type="PROSITE" id="PS50873">
    <property type="entry name" value="PEROXIDASE_4"/>
    <property type="match status" value="1"/>
</dbReference>
<feature type="binding site" evidence="12">
    <location>
        <position position="263"/>
    </location>
    <ligand>
        <name>Ca(2+)</name>
        <dbReference type="ChEBI" id="CHEBI:29108"/>
        <label>2</label>
    </ligand>
</feature>
<keyword evidence="9 14" id="KW-1015">Disulfide bond</keyword>
<evidence type="ECO:0000256" key="4">
    <source>
        <dbReference type="ARBA" id="ARBA00022617"/>
    </source>
</evidence>
<dbReference type="FunCoup" id="A0A2P5F5W6">
    <property type="interactions" value="113"/>
</dbReference>
<dbReference type="Gene3D" id="1.10.520.10">
    <property type="match status" value="1"/>
</dbReference>
<evidence type="ECO:0000256" key="12">
    <source>
        <dbReference type="PIRSR" id="PIRSR600823-3"/>
    </source>
</evidence>
<proteinExistence type="inferred from homology"/>
<name>A0A2P5F5W6_TREOI</name>
<dbReference type="PRINTS" id="PR00461">
    <property type="entry name" value="PLPEROXIDASE"/>
</dbReference>
<feature type="disulfide bond" evidence="14">
    <location>
        <begin position="78"/>
        <end position="83"/>
    </location>
</feature>
<dbReference type="Pfam" id="PF00141">
    <property type="entry name" value="peroxidase"/>
    <property type="match status" value="1"/>
</dbReference>
<keyword evidence="15" id="KW-0376">Hydrogen peroxide</keyword>
<feature type="site" description="Transition state stabilizer" evidence="13">
    <location>
        <position position="72"/>
    </location>
</feature>
<dbReference type="EMBL" id="JXTC01000060">
    <property type="protein sequence ID" value="PON93175.1"/>
    <property type="molecule type" value="Genomic_DNA"/>
</dbReference>
<feature type="disulfide bond" evidence="14">
    <location>
        <begin position="131"/>
        <end position="331"/>
    </location>
</feature>
<keyword evidence="6" id="KW-0732">Signal</keyword>
<dbReference type="GO" id="GO:0020037">
    <property type="term" value="F:heme binding"/>
    <property type="evidence" value="ECO:0007669"/>
    <property type="project" value="UniProtKB-UniRule"/>
</dbReference>
<keyword evidence="15" id="KW-0964">Secreted</keyword>